<keyword evidence="3 4" id="KW-0539">Nucleus</keyword>
<dbReference type="GO" id="GO:0005634">
    <property type="term" value="C:nucleus"/>
    <property type="evidence" value="ECO:0007669"/>
    <property type="project" value="UniProtKB-SubCell"/>
</dbReference>
<dbReference type="OrthoDB" id="9909311at2759"/>
<dbReference type="Pfam" id="PF03221">
    <property type="entry name" value="HTH_Tnp_Tc5"/>
    <property type="match status" value="1"/>
</dbReference>
<dbReference type="PANTHER" id="PTHR19303">
    <property type="entry name" value="TRANSPOSON"/>
    <property type="match status" value="1"/>
</dbReference>
<organism evidence="7 8">
    <name type="scientific">Drosophila albomicans</name>
    <name type="common">Fruit fly</name>
    <dbReference type="NCBI Taxonomy" id="7291"/>
    <lineage>
        <taxon>Eukaryota</taxon>
        <taxon>Metazoa</taxon>
        <taxon>Ecdysozoa</taxon>
        <taxon>Arthropoda</taxon>
        <taxon>Hexapoda</taxon>
        <taxon>Insecta</taxon>
        <taxon>Pterygota</taxon>
        <taxon>Neoptera</taxon>
        <taxon>Endopterygota</taxon>
        <taxon>Diptera</taxon>
        <taxon>Brachycera</taxon>
        <taxon>Muscomorpha</taxon>
        <taxon>Ephydroidea</taxon>
        <taxon>Drosophilidae</taxon>
        <taxon>Drosophila</taxon>
    </lineage>
</organism>
<evidence type="ECO:0000256" key="1">
    <source>
        <dbReference type="ARBA" id="ARBA00004123"/>
    </source>
</evidence>
<dbReference type="Pfam" id="PF04218">
    <property type="entry name" value="CENP-B_N"/>
    <property type="match status" value="1"/>
</dbReference>
<dbReference type="SUPFAM" id="SSF46689">
    <property type="entry name" value="Homeodomain-like"/>
    <property type="match status" value="2"/>
</dbReference>
<dbReference type="InterPro" id="IPR009057">
    <property type="entry name" value="Homeodomain-like_sf"/>
</dbReference>
<dbReference type="PROSITE" id="PS50960">
    <property type="entry name" value="HTH_PSQ"/>
    <property type="match status" value="1"/>
</dbReference>
<dbReference type="GeneID" id="117569349"/>
<dbReference type="RefSeq" id="XP_034106373.1">
    <property type="nucleotide sequence ID" value="XM_034250482.2"/>
</dbReference>
<accession>A0A6P8X3Q9</accession>
<dbReference type="InterPro" id="IPR007889">
    <property type="entry name" value="HTH_Psq"/>
</dbReference>
<keyword evidence="7" id="KW-1185">Reference proteome</keyword>
<dbReference type="SMART" id="SM00674">
    <property type="entry name" value="CENPB"/>
    <property type="match status" value="1"/>
</dbReference>
<reference evidence="8" key="1">
    <citation type="submission" date="2025-08" db="UniProtKB">
        <authorList>
            <consortium name="RefSeq"/>
        </authorList>
    </citation>
    <scope>IDENTIFICATION</scope>
    <source>
        <strain evidence="8">15112-1751.03</strain>
        <tissue evidence="8">Whole Adult</tissue>
    </source>
</reference>
<name>A0A6P8X3Q9_DROAB</name>
<dbReference type="GO" id="GO:0003677">
    <property type="term" value="F:DNA binding"/>
    <property type="evidence" value="ECO:0007669"/>
    <property type="project" value="UniProtKB-UniRule"/>
</dbReference>
<dbReference type="PROSITE" id="PS51253">
    <property type="entry name" value="HTH_CENPB"/>
    <property type="match status" value="1"/>
</dbReference>
<dbReference type="Gene3D" id="1.10.10.60">
    <property type="entry name" value="Homeodomain-like"/>
    <property type="match status" value="2"/>
</dbReference>
<keyword evidence="2 4" id="KW-0238">DNA-binding</keyword>
<dbReference type="InterPro" id="IPR006600">
    <property type="entry name" value="HTH_CenpB_DNA-bd_dom"/>
</dbReference>
<evidence type="ECO:0000313" key="8">
    <source>
        <dbReference type="RefSeq" id="XP_034106373.1"/>
    </source>
</evidence>
<proteinExistence type="predicted"/>
<evidence type="ECO:0000313" key="7">
    <source>
        <dbReference type="Proteomes" id="UP000515160"/>
    </source>
</evidence>
<dbReference type="PANTHER" id="PTHR19303:SF73">
    <property type="entry name" value="PROTEIN PDC2"/>
    <property type="match status" value="1"/>
</dbReference>
<dbReference type="InterPro" id="IPR050863">
    <property type="entry name" value="CenT-Element_Derived"/>
</dbReference>
<protein>
    <submittedName>
        <fullName evidence="8">Tigger transposable element-derived protein 6</fullName>
    </submittedName>
</protein>
<gene>
    <name evidence="8" type="primary">LOC117569349</name>
</gene>
<dbReference type="AlphaFoldDB" id="A0A6P8X3Q9"/>
<comment type="subcellular location">
    <subcellularLocation>
        <location evidence="1 4">Nucleus</location>
    </subcellularLocation>
</comment>
<dbReference type="Proteomes" id="UP000515160">
    <property type="component" value="Chromosome 3"/>
</dbReference>
<feature type="domain" description="HTH CENPB-type" evidence="6">
    <location>
        <begin position="63"/>
        <end position="135"/>
    </location>
</feature>
<evidence type="ECO:0000259" key="6">
    <source>
        <dbReference type="PROSITE" id="PS51253"/>
    </source>
</evidence>
<evidence type="ECO:0000256" key="4">
    <source>
        <dbReference type="PROSITE-ProRule" id="PRU00320"/>
    </source>
</evidence>
<evidence type="ECO:0000256" key="2">
    <source>
        <dbReference type="ARBA" id="ARBA00023125"/>
    </source>
</evidence>
<feature type="DNA-binding region" description="H-T-H motif" evidence="4">
    <location>
        <begin position="26"/>
        <end position="46"/>
    </location>
</feature>
<evidence type="ECO:0000259" key="5">
    <source>
        <dbReference type="PROSITE" id="PS50960"/>
    </source>
</evidence>
<feature type="domain" description="HTH psq-type" evidence="5">
    <location>
        <begin position="1"/>
        <end position="50"/>
    </location>
</feature>
<evidence type="ECO:0000256" key="3">
    <source>
        <dbReference type="ARBA" id="ARBA00023242"/>
    </source>
</evidence>
<sequence length="221" mass="25051">MSQRKTLSLNEKMEIIKAQEIEKISVREIARRFNIGKSQAATILKDKSKIQSMLESGDWNMNVKRQYLNGKGQKLDVLCYEWFSKAQCESHIIISGPEIKAKAKEIALSLGIPNFAASNGWLYKWRTRHNISLKNLSGILDDDDRDSPLLIPKCEAIITVDDSVEFENPSVNVINSDESALNIILRLKQYLKDDYIAFGHLNNLESYLQSCIAANQTITSD</sequence>